<evidence type="ECO:0000256" key="5">
    <source>
        <dbReference type="ARBA" id="ARBA00023242"/>
    </source>
</evidence>
<evidence type="ECO:0000259" key="7">
    <source>
        <dbReference type="Pfam" id="PF15870"/>
    </source>
</evidence>
<dbReference type="InterPro" id="IPR031736">
    <property type="entry name" value="REXO1-like_dom"/>
</dbReference>
<feature type="compositionally biased region" description="Basic and acidic residues" evidence="6">
    <location>
        <begin position="489"/>
        <end position="507"/>
    </location>
</feature>
<name>A0ABQ9EN35_TEGGR</name>
<evidence type="ECO:0000313" key="8">
    <source>
        <dbReference type="EMBL" id="KAJ8305342.1"/>
    </source>
</evidence>
<evidence type="ECO:0000256" key="4">
    <source>
        <dbReference type="ARBA" id="ARBA00022801"/>
    </source>
</evidence>
<feature type="region of interest" description="Disordered" evidence="6">
    <location>
        <begin position="274"/>
        <end position="303"/>
    </location>
</feature>
<feature type="compositionally biased region" description="Low complexity" evidence="6">
    <location>
        <begin position="537"/>
        <end position="556"/>
    </location>
</feature>
<evidence type="ECO:0000256" key="2">
    <source>
        <dbReference type="ARBA" id="ARBA00006357"/>
    </source>
</evidence>
<sequence>MFASAGYFRGLNCPYFGSGLCERPYCHFRHVKDSGGKSDDKPGTGHVGTVDGPPTGPTSKIIRTEPVSDDFGFQKSVTNLKTESVEYNKYTGEAVKCAQQEVNKYTGEVISSNGNSYRGLDSLGKDEQDLNGVKFNKYTGEPITGNLKTEQYSAEYVVTSPVIEINKYTGKPVYSKKVPESVYTGHGSKYGNNMPSYNPTPLTELKKRPMNKYLLASSADTGEEEYDPESNFSTLSTGGFKNNQSQLKRAHSYDPSDPSFEVVSKKSKGDFQFDISEFSDDDDNDEETEEKSRFGEDFDDNEDGFQVKDVQYFENLLDKRENNDNDDIDEEPGKYFFSSNSEKTENSSSLISKFNSVNNKIQKPSKVFQRSISEKLSKENESIKRDVKNLKRSVSTKSASDEKSDSKKSREKHKVDSLKEKKSSKDKILYENHKSDSANGHKSSSKLTSSSSKSSDHHKSSSGSHKSSSSSHKSSDSHKSLSSSSSHKSSSESHKSRSHRSSSESHKSSPSNHKSSSSSRNSSSGSHKSSSSRHKSSSSNHKSSNSHKSSTSSSSHSGHKSDKENAVKNHEHSKSRRTSSENDVKSKHKERKSSSDDQERRKSVEENAKKKIINLNVDLFGEDSDLEAETENLNGDLGYSSDSSHGDFIEVGSDIELSDTDTYEECFRIFKEGNSLSKNHKKTVAKKKLPSCSIVKGKKSIEPKASASNMSSSKLSEPSKFVMTTVSKNEKRKAHVPDVIKTNLKRPTIPSEFGSKVPVNIRQRYLNLIIDECLKLCDNEEDAYKRGQDEEQAVYKRSNTKKVYLNVVINTIKKLRTEFSQKSAPKPMKTKISPLKIAHEAILGGKNATKTTFTLNRSGGGAKVITENFKGVELFKRLSKYVLTEEQLKENGFPFPSPDNPGSAIFYTEKGVQMSQKTASHNPIDYEKVCVRCGKRFIVYPNGKYANEEECTYHWGKAWKKRVAGVIDTRYTCCQGDFNSEGCQFAKV</sequence>
<dbReference type="InterPro" id="IPR047021">
    <property type="entry name" value="REXO1/3/4-like"/>
</dbReference>
<evidence type="ECO:0000256" key="1">
    <source>
        <dbReference type="ARBA" id="ARBA00004123"/>
    </source>
</evidence>
<keyword evidence="4" id="KW-0378">Hydrolase</keyword>
<feature type="region of interest" description="Disordered" evidence="6">
    <location>
        <begin position="33"/>
        <end position="58"/>
    </location>
</feature>
<dbReference type="EMBL" id="JARBDR010000813">
    <property type="protein sequence ID" value="KAJ8305342.1"/>
    <property type="molecule type" value="Genomic_DNA"/>
</dbReference>
<accession>A0ABQ9EN35</accession>
<feature type="compositionally biased region" description="Basic and acidic residues" evidence="6">
    <location>
        <begin position="592"/>
        <end position="609"/>
    </location>
</feature>
<reference evidence="8 9" key="1">
    <citation type="submission" date="2022-12" db="EMBL/GenBank/DDBJ databases">
        <title>Chromosome-level genome of Tegillarca granosa.</title>
        <authorList>
            <person name="Kim J."/>
        </authorList>
    </citation>
    <scope>NUCLEOTIDE SEQUENCE [LARGE SCALE GENOMIC DNA]</scope>
    <source>
        <strain evidence="8">Teg-2019</strain>
        <tissue evidence="8">Adductor muscle</tissue>
    </source>
</reference>
<feature type="region of interest" description="Disordered" evidence="6">
    <location>
        <begin position="317"/>
        <end position="349"/>
    </location>
</feature>
<evidence type="ECO:0000313" key="9">
    <source>
        <dbReference type="Proteomes" id="UP001217089"/>
    </source>
</evidence>
<comment type="caution">
    <text evidence="8">The sequence shown here is derived from an EMBL/GenBank/DDBJ whole genome shotgun (WGS) entry which is preliminary data.</text>
</comment>
<dbReference type="Pfam" id="PF15870">
    <property type="entry name" value="EloA-BP1"/>
    <property type="match status" value="1"/>
</dbReference>
<protein>
    <recommendedName>
        <fullName evidence="7">RNA exonuclease 1 homolog-like domain-containing protein</fullName>
    </recommendedName>
</protein>
<feature type="compositionally biased region" description="Polar residues" evidence="6">
    <location>
        <begin position="230"/>
        <end position="247"/>
    </location>
</feature>
<feature type="region of interest" description="Disordered" evidence="6">
    <location>
        <begin position="372"/>
        <end position="611"/>
    </location>
</feature>
<feature type="compositionally biased region" description="Basic and acidic residues" evidence="6">
    <location>
        <begin position="399"/>
        <end position="436"/>
    </location>
</feature>
<feature type="compositionally biased region" description="Low complexity" evidence="6">
    <location>
        <begin position="440"/>
        <end position="453"/>
    </location>
</feature>
<dbReference type="Proteomes" id="UP001217089">
    <property type="component" value="Unassembled WGS sequence"/>
</dbReference>
<comment type="similarity">
    <text evidence="2">Belongs to the REXO1/REXO3 family.</text>
</comment>
<evidence type="ECO:0000256" key="6">
    <source>
        <dbReference type="SAM" id="MobiDB-lite"/>
    </source>
</evidence>
<proteinExistence type="inferred from homology"/>
<keyword evidence="5" id="KW-0539">Nucleus</keyword>
<keyword evidence="9" id="KW-1185">Reference proteome</keyword>
<feature type="compositionally biased region" description="Acidic residues" evidence="6">
    <location>
        <begin position="277"/>
        <end position="289"/>
    </location>
</feature>
<dbReference type="PANTHER" id="PTHR12801:SF115">
    <property type="entry name" value="FI18136P1-RELATED"/>
    <property type="match status" value="1"/>
</dbReference>
<comment type="subcellular location">
    <subcellularLocation>
        <location evidence="1">Nucleus</location>
    </subcellularLocation>
</comment>
<gene>
    <name evidence="8" type="ORF">KUTeg_015887</name>
</gene>
<feature type="compositionally biased region" description="Basic and acidic residues" evidence="6">
    <location>
        <begin position="33"/>
        <end position="43"/>
    </location>
</feature>
<dbReference type="PANTHER" id="PTHR12801">
    <property type="entry name" value="RNA EXONUCLEASE REXO1 / RECO3 FAMILY MEMBER-RELATED"/>
    <property type="match status" value="1"/>
</dbReference>
<feature type="compositionally biased region" description="Basic and acidic residues" evidence="6">
    <location>
        <begin position="559"/>
        <end position="585"/>
    </location>
</feature>
<feature type="compositionally biased region" description="Basic and acidic residues" evidence="6">
    <location>
        <begin position="372"/>
        <end position="389"/>
    </location>
</feature>
<feature type="domain" description="RNA exonuclease 1 homolog-like" evidence="7">
    <location>
        <begin position="746"/>
        <end position="908"/>
    </location>
</feature>
<feature type="compositionally biased region" description="Low complexity" evidence="6">
    <location>
        <begin position="338"/>
        <end position="349"/>
    </location>
</feature>
<keyword evidence="3" id="KW-0540">Nuclease</keyword>
<feature type="compositionally biased region" description="Low complexity" evidence="6">
    <location>
        <begin position="461"/>
        <end position="472"/>
    </location>
</feature>
<feature type="compositionally biased region" description="Low complexity" evidence="6">
    <location>
        <begin position="508"/>
        <end position="529"/>
    </location>
</feature>
<evidence type="ECO:0000256" key="3">
    <source>
        <dbReference type="ARBA" id="ARBA00022722"/>
    </source>
</evidence>
<organism evidence="8 9">
    <name type="scientific">Tegillarca granosa</name>
    <name type="common">Malaysian cockle</name>
    <name type="synonym">Anadara granosa</name>
    <dbReference type="NCBI Taxonomy" id="220873"/>
    <lineage>
        <taxon>Eukaryota</taxon>
        <taxon>Metazoa</taxon>
        <taxon>Spiralia</taxon>
        <taxon>Lophotrochozoa</taxon>
        <taxon>Mollusca</taxon>
        <taxon>Bivalvia</taxon>
        <taxon>Autobranchia</taxon>
        <taxon>Pteriomorphia</taxon>
        <taxon>Arcoida</taxon>
        <taxon>Arcoidea</taxon>
        <taxon>Arcidae</taxon>
        <taxon>Tegillarca</taxon>
    </lineage>
</organism>
<feature type="region of interest" description="Disordered" evidence="6">
    <location>
        <begin position="219"/>
        <end position="261"/>
    </location>
</feature>